<accession>A0ABQ9HK06</accession>
<reference evidence="1 2" key="1">
    <citation type="submission" date="2023-02" db="EMBL/GenBank/DDBJ databases">
        <title>LHISI_Scaffold_Assembly.</title>
        <authorList>
            <person name="Stuart O.P."/>
            <person name="Cleave R."/>
            <person name="Magrath M.J.L."/>
            <person name="Mikheyev A.S."/>
        </authorList>
    </citation>
    <scope>NUCLEOTIDE SEQUENCE [LARGE SCALE GENOMIC DNA]</scope>
    <source>
        <strain evidence="1">Daus_M_001</strain>
        <tissue evidence="1">Leg muscle</tissue>
    </source>
</reference>
<comment type="caution">
    <text evidence="1">The sequence shown here is derived from an EMBL/GenBank/DDBJ whole genome shotgun (WGS) entry which is preliminary data.</text>
</comment>
<gene>
    <name evidence="1" type="ORF">PR048_016540</name>
</gene>
<proteinExistence type="predicted"/>
<dbReference type="EMBL" id="JARBHB010000005">
    <property type="protein sequence ID" value="KAJ8884682.1"/>
    <property type="molecule type" value="Genomic_DNA"/>
</dbReference>
<keyword evidence="2" id="KW-1185">Reference proteome</keyword>
<dbReference type="Proteomes" id="UP001159363">
    <property type="component" value="Chromosome 4"/>
</dbReference>
<evidence type="ECO:0000313" key="1">
    <source>
        <dbReference type="EMBL" id="KAJ8884682.1"/>
    </source>
</evidence>
<protein>
    <submittedName>
        <fullName evidence="1">Uncharacterized protein</fullName>
    </submittedName>
</protein>
<sequence length="161" mass="18388">MFLFSNGEKIRFARDTVHALVTANIPMQKPDHPAMREWFNEYVKLLYVPTLCTTYLQSEVKCEEEEKVKETVTDQQVVVLCDKRTNCREACVLFVCSVGWLGLAAVKVLNNTNSSVCSQTLMTNQIEYENVPAFISDSANYMNKCAELLKVLRVCLLYIQC</sequence>
<evidence type="ECO:0000313" key="2">
    <source>
        <dbReference type="Proteomes" id="UP001159363"/>
    </source>
</evidence>
<name>A0ABQ9HK06_9NEOP</name>
<organism evidence="1 2">
    <name type="scientific">Dryococelus australis</name>
    <dbReference type="NCBI Taxonomy" id="614101"/>
    <lineage>
        <taxon>Eukaryota</taxon>
        <taxon>Metazoa</taxon>
        <taxon>Ecdysozoa</taxon>
        <taxon>Arthropoda</taxon>
        <taxon>Hexapoda</taxon>
        <taxon>Insecta</taxon>
        <taxon>Pterygota</taxon>
        <taxon>Neoptera</taxon>
        <taxon>Polyneoptera</taxon>
        <taxon>Phasmatodea</taxon>
        <taxon>Verophasmatodea</taxon>
        <taxon>Anareolatae</taxon>
        <taxon>Phasmatidae</taxon>
        <taxon>Eurycanthinae</taxon>
        <taxon>Dryococelus</taxon>
    </lineage>
</organism>